<keyword evidence="1" id="KW-0479">Metal-binding</keyword>
<dbReference type="SUPFAM" id="SSF49599">
    <property type="entry name" value="TRAF domain-like"/>
    <property type="match status" value="1"/>
</dbReference>
<accession>A0A1B6H8J4</accession>
<dbReference type="InterPro" id="IPR013083">
    <property type="entry name" value="Znf_RING/FYVE/PHD"/>
</dbReference>
<evidence type="ECO:0000256" key="1">
    <source>
        <dbReference type="ARBA" id="ARBA00022723"/>
    </source>
</evidence>
<feature type="domain" description="E3 ubiquitin-protein ligase Sina-like RING finger" evidence="4">
    <location>
        <begin position="28"/>
        <end position="62"/>
    </location>
</feature>
<evidence type="ECO:0000256" key="3">
    <source>
        <dbReference type="ARBA" id="ARBA00022833"/>
    </source>
</evidence>
<dbReference type="Pfam" id="PF21362">
    <property type="entry name" value="Sina_RING"/>
    <property type="match status" value="1"/>
</dbReference>
<dbReference type="InterPro" id="IPR004162">
    <property type="entry name" value="SINA-like_animal"/>
</dbReference>
<evidence type="ECO:0000256" key="2">
    <source>
        <dbReference type="ARBA" id="ARBA00022771"/>
    </source>
</evidence>
<gene>
    <name evidence="5" type="ORF">g.45197</name>
</gene>
<dbReference type="GO" id="GO:0005737">
    <property type="term" value="C:cytoplasm"/>
    <property type="evidence" value="ECO:0007669"/>
    <property type="project" value="TreeGrafter"/>
</dbReference>
<dbReference type="GO" id="GO:0061630">
    <property type="term" value="F:ubiquitin protein ligase activity"/>
    <property type="evidence" value="ECO:0007669"/>
    <property type="project" value="TreeGrafter"/>
</dbReference>
<proteinExistence type="predicted"/>
<keyword evidence="2" id="KW-0863">Zinc-finger</keyword>
<dbReference type="EMBL" id="GECU01036661">
    <property type="protein sequence ID" value="JAS71045.1"/>
    <property type="molecule type" value="Transcribed_RNA"/>
</dbReference>
<keyword evidence="3" id="KW-0862">Zinc</keyword>
<evidence type="ECO:0000259" key="4">
    <source>
        <dbReference type="Pfam" id="PF21362"/>
    </source>
</evidence>
<reference evidence="5" key="1">
    <citation type="submission" date="2015-11" db="EMBL/GenBank/DDBJ databases">
        <title>De novo transcriptome assembly of four potential Pierce s Disease insect vectors from Arizona vineyards.</title>
        <authorList>
            <person name="Tassone E.E."/>
        </authorList>
    </citation>
    <scope>NUCLEOTIDE SEQUENCE</scope>
</reference>
<organism evidence="5">
    <name type="scientific">Homalodisca liturata</name>
    <dbReference type="NCBI Taxonomy" id="320908"/>
    <lineage>
        <taxon>Eukaryota</taxon>
        <taxon>Metazoa</taxon>
        <taxon>Ecdysozoa</taxon>
        <taxon>Arthropoda</taxon>
        <taxon>Hexapoda</taxon>
        <taxon>Insecta</taxon>
        <taxon>Pterygota</taxon>
        <taxon>Neoptera</taxon>
        <taxon>Paraneoptera</taxon>
        <taxon>Hemiptera</taxon>
        <taxon>Auchenorrhyncha</taxon>
        <taxon>Membracoidea</taxon>
        <taxon>Cicadellidae</taxon>
        <taxon>Cicadellinae</taxon>
        <taxon>Proconiini</taxon>
        <taxon>Homalodisca</taxon>
    </lineage>
</organism>
<evidence type="ECO:0000313" key="5">
    <source>
        <dbReference type="EMBL" id="JAS71045.1"/>
    </source>
</evidence>
<dbReference type="GO" id="GO:0008270">
    <property type="term" value="F:zinc ion binding"/>
    <property type="evidence" value="ECO:0007669"/>
    <property type="project" value="UniProtKB-KW"/>
</dbReference>
<protein>
    <recommendedName>
        <fullName evidence="4">E3 ubiquitin-protein ligase Sina-like RING finger domain-containing protein</fullName>
    </recommendedName>
</protein>
<dbReference type="InterPro" id="IPR049548">
    <property type="entry name" value="Sina-like_RING"/>
</dbReference>
<sequence length="247" mass="28488">QCSLCTMDNVPQDMVNRSFQKILDIARCAVCLETARPAIVQCEGEHILCGACSERLNECLTCKRPFSRAKPARFMSQVLDALPKLCKHTNCGVYVSGDDEHEKWCGFQSTVCSLCNWIGPRRDILSHVEQDHPSVTVFSEHKSVVKIKDQSLVTFPISAFGKFFWAWFHVINENTISSTVRLRLFLIPNGKPSEEYFFEVSHYYEKQFFKSKFKCDFEEGPSFKKKFGPLFKDTKNEYVFEMTISKE</sequence>
<feature type="non-terminal residue" evidence="5">
    <location>
        <position position="1"/>
    </location>
</feature>
<dbReference type="GO" id="GO:0031624">
    <property type="term" value="F:ubiquitin conjugating enzyme binding"/>
    <property type="evidence" value="ECO:0007669"/>
    <property type="project" value="TreeGrafter"/>
</dbReference>
<name>A0A1B6H8J4_9HEMI</name>
<dbReference type="AlphaFoldDB" id="A0A1B6H8J4"/>
<dbReference type="GO" id="GO:0043161">
    <property type="term" value="P:proteasome-mediated ubiquitin-dependent protein catabolic process"/>
    <property type="evidence" value="ECO:0007669"/>
    <property type="project" value="TreeGrafter"/>
</dbReference>
<dbReference type="PANTHER" id="PTHR45877">
    <property type="entry name" value="E3 UBIQUITIN-PROTEIN LIGASE SIAH2"/>
    <property type="match status" value="1"/>
</dbReference>
<dbReference type="PANTHER" id="PTHR45877:SF2">
    <property type="entry name" value="E3 UBIQUITIN-PROTEIN LIGASE SINA-RELATED"/>
    <property type="match status" value="1"/>
</dbReference>
<dbReference type="Gene3D" id="3.30.40.10">
    <property type="entry name" value="Zinc/RING finger domain, C3HC4 (zinc finger)"/>
    <property type="match status" value="1"/>
</dbReference>